<dbReference type="Pfam" id="PF06568">
    <property type="entry name" value="YjiS-like"/>
    <property type="match status" value="1"/>
</dbReference>
<dbReference type="Proteomes" id="UP000198703">
    <property type="component" value="Unassembled WGS sequence"/>
</dbReference>
<gene>
    <name evidence="2" type="ORF">SAMN05444370_11146</name>
</gene>
<dbReference type="RefSeq" id="WP_093254803.1">
    <property type="nucleotide sequence ID" value="NZ_FNQM01000011.1"/>
</dbReference>
<dbReference type="AlphaFoldDB" id="A0A1H4DUX9"/>
<protein>
    <recommendedName>
        <fullName evidence="1">YjiS-like domain-containing protein</fullName>
    </recommendedName>
</protein>
<feature type="domain" description="YjiS-like" evidence="1">
    <location>
        <begin position="29"/>
        <end position="62"/>
    </location>
</feature>
<dbReference type="EMBL" id="FNQM01000011">
    <property type="protein sequence ID" value="SEA76299.1"/>
    <property type="molecule type" value="Genomic_DNA"/>
</dbReference>
<proteinExistence type="predicted"/>
<name>A0A1H4DUX9_9RHOB</name>
<accession>A0A1H4DUX9</accession>
<reference evidence="2 3" key="1">
    <citation type="submission" date="2016-10" db="EMBL/GenBank/DDBJ databases">
        <authorList>
            <person name="de Groot N.N."/>
        </authorList>
    </citation>
    <scope>NUCLEOTIDE SEQUENCE [LARGE SCALE GENOMIC DNA]</scope>
    <source>
        <strain evidence="2 3">DSM 15345</strain>
    </source>
</reference>
<sequence length="75" mass="8393">MSRHAAPFADAAADRASVGDGLRALPTLVAATLRRWSERRRSRRALALLTPELLRDIGLDREAALNEAKKPFWLR</sequence>
<evidence type="ECO:0000313" key="2">
    <source>
        <dbReference type="EMBL" id="SEA76299.1"/>
    </source>
</evidence>
<dbReference type="STRING" id="89524.SAMN05444370_11146"/>
<dbReference type="InterPro" id="IPR009506">
    <property type="entry name" value="YjiS-like"/>
</dbReference>
<keyword evidence="3" id="KW-1185">Reference proteome</keyword>
<evidence type="ECO:0000313" key="3">
    <source>
        <dbReference type="Proteomes" id="UP000198703"/>
    </source>
</evidence>
<organism evidence="2 3">
    <name type="scientific">Rubrimonas cliftonensis</name>
    <dbReference type="NCBI Taxonomy" id="89524"/>
    <lineage>
        <taxon>Bacteria</taxon>
        <taxon>Pseudomonadati</taxon>
        <taxon>Pseudomonadota</taxon>
        <taxon>Alphaproteobacteria</taxon>
        <taxon>Rhodobacterales</taxon>
        <taxon>Paracoccaceae</taxon>
        <taxon>Rubrimonas</taxon>
    </lineage>
</organism>
<evidence type="ECO:0000259" key="1">
    <source>
        <dbReference type="Pfam" id="PF06568"/>
    </source>
</evidence>